<dbReference type="Gene3D" id="3.90.550.10">
    <property type="entry name" value="Spore Coat Polysaccharide Biosynthesis Protein SpsA, Chain A"/>
    <property type="match status" value="1"/>
</dbReference>
<accession>A0A135TYZ4</accession>
<keyword evidence="5" id="KW-0460">Magnesium</keyword>
<dbReference type="OrthoDB" id="20872at2759"/>
<evidence type="ECO:0000256" key="2">
    <source>
        <dbReference type="ARBA" id="ARBA00022679"/>
    </source>
</evidence>
<organism evidence="9 10">
    <name type="scientific">Colletotrichum salicis</name>
    <dbReference type="NCBI Taxonomy" id="1209931"/>
    <lineage>
        <taxon>Eukaryota</taxon>
        <taxon>Fungi</taxon>
        <taxon>Dikarya</taxon>
        <taxon>Ascomycota</taxon>
        <taxon>Pezizomycotina</taxon>
        <taxon>Sordariomycetes</taxon>
        <taxon>Hypocreomycetidae</taxon>
        <taxon>Glomerellales</taxon>
        <taxon>Glomerellaceae</taxon>
        <taxon>Colletotrichum</taxon>
        <taxon>Colletotrichum acutatum species complex</taxon>
    </lineage>
</organism>
<dbReference type="Proteomes" id="UP000070121">
    <property type="component" value="Unassembled WGS sequence"/>
</dbReference>
<evidence type="ECO:0000256" key="4">
    <source>
        <dbReference type="ARBA" id="ARBA00022741"/>
    </source>
</evidence>
<sequence>MGLPAMRPLLLAGGKSTRMGTPKHLLRMPDETPLYRRQLQLLRTIFPEPQTIFISLAQESETDEFLDELLAQAATTPADQSPESEDCKTPSRPRIQILRDYHPANVDARYSAAGGPAAGLLAAYRYDAWAYWVVLACDYPLIPAEAFFHLFVKRDAVPVTCFRTAEGVCEPLLAIWAPPALSRLAERVARGHPRPEETARELDGLMVDAPAECEWWLTNVNTMEEWVKAVEEMKLGPPGRGDIVLEGVV</sequence>
<dbReference type="Pfam" id="PF12804">
    <property type="entry name" value="NTP_transf_3"/>
    <property type="match status" value="1"/>
</dbReference>
<evidence type="ECO:0000256" key="6">
    <source>
        <dbReference type="ARBA" id="ARBA00023134"/>
    </source>
</evidence>
<dbReference type="SUPFAM" id="SSF53448">
    <property type="entry name" value="Nucleotide-diphospho-sugar transferases"/>
    <property type="match status" value="1"/>
</dbReference>
<gene>
    <name evidence="9" type="ORF">CSAL01_01940</name>
</gene>
<dbReference type="GO" id="GO:0005525">
    <property type="term" value="F:GTP binding"/>
    <property type="evidence" value="ECO:0007669"/>
    <property type="project" value="UniProtKB-KW"/>
</dbReference>
<protein>
    <submittedName>
        <fullName evidence="9">Molybdenum cofactor biosynthesis protein C</fullName>
    </submittedName>
</protein>
<dbReference type="AlphaFoldDB" id="A0A135TYZ4"/>
<keyword evidence="4" id="KW-0547">Nucleotide-binding</keyword>
<name>A0A135TYZ4_9PEZI</name>
<evidence type="ECO:0000256" key="5">
    <source>
        <dbReference type="ARBA" id="ARBA00022842"/>
    </source>
</evidence>
<dbReference type="PANTHER" id="PTHR19136">
    <property type="entry name" value="MOLYBDENUM COFACTOR GUANYLYLTRANSFERASE"/>
    <property type="match status" value="1"/>
</dbReference>
<dbReference type="GO" id="GO:0006777">
    <property type="term" value="P:Mo-molybdopterin cofactor biosynthetic process"/>
    <property type="evidence" value="ECO:0007669"/>
    <property type="project" value="UniProtKB-KW"/>
</dbReference>
<evidence type="ECO:0000259" key="8">
    <source>
        <dbReference type="Pfam" id="PF12804"/>
    </source>
</evidence>
<dbReference type="InterPro" id="IPR029044">
    <property type="entry name" value="Nucleotide-diphossugar_trans"/>
</dbReference>
<evidence type="ECO:0000256" key="3">
    <source>
        <dbReference type="ARBA" id="ARBA00022723"/>
    </source>
</evidence>
<comment type="caution">
    <text evidence="9">The sequence shown here is derived from an EMBL/GenBank/DDBJ whole genome shotgun (WGS) entry which is preliminary data.</text>
</comment>
<proteinExistence type="predicted"/>
<keyword evidence="6" id="KW-0342">GTP-binding</keyword>
<evidence type="ECO:0000313" key="10">
    <source>
        <dbReference type="Proteomes" id="UP000070121"/>
    </source>
</evidence>
<keyword evidence="2" id="KW-0808">Transferase</keyword>
<evidence type="ECO:0000256" key="7">
    <source>
        <dbReference type="ARBA" id="ARBA00023150"/>
    </source>
</evidence>
<dbReference type="GO" id="GO:0016779">
    <property type="term" value="F:nucleotidyltransferase activity"/>
    <property type="evidence" value="ECO:0007669"/>
    <property type="project" value="TreeGrafter"/>
</dbReference>
<dbReference type="GO" id="GO:0046872">
    <property type="term" value="F:metal ion binding"/>
    <property type="evidence" value="ECO:0007669"/>
    <property type="project" value="UniProtKB-KW"/>
</dbReference>
<evidence type="ECO:0000313" key="9">
    <source>
        <dbReference type="EMBL" id="KXH53292.1"/>
    </source>
</evidence>
<keyword evidence="7" id="KW-0501">Molybdenum cofactor biosynthesis</keyword>
<reference evidence="9 10" key="1">
    <citation type="submission" date="2014-02" db="EMBL/GenBank/DDBJ databases">
        <title>The genome sequence of Colletotrichum salicis CBS 607.94.</title>
        <authorList>
            <person name="Baroncelli R."/>
            <person name="Thon M.R."/>
        </authorList>
    </citation>
    <scope>NUCLEOTIDE SEQUENCE [LARGE SCALE GENOMIC DNA]</scope>
    <source>
        <strain evidence="9 10">CBS 607.94</strain>
    </source>
</reference>
<evidence type="ECO:0000256" key="1">
    <source>
        <dbReference type="ARBA" id="ARBA00022490"/>
    </source>
</evidence>
<dbReference type="CDD" id="cd02503">
    <property type="entry name" value="MobA"/>
    <property type="match status" value="1"/>
</dbReference>
<dbReference type="InterPro" id="IPR013482">
    <property type="entry name" value="Molybde_CF_guanTrfase"/>
</dbReference>
<dbReference type="EMBL" id="JFFI01001839">
    <property type="protein sequence ID" value="KXH53292.1"/>
    <property type="molecule type" value="Genomic_DNA"/>
</dbReference>
<keyword evidence="3" id="KW-0479">Metal-binding</keyword>
<dbReference type="PANTHER" id="PTHR19136:SF81">
    <property type="entry name" value="MOLYBDENUM COFACTOR GUANYLYLTRANSFERASE"/>
    <property type="match status" value="1"/>
</dbReference>
<dbReference type="InterPro" id="IPR025877">
    <property type="entry name" value="MobA-like_NTP_Trfase"/>
</dbReference>
<keyword evidence="1" id="KW-0963">Cytoplasm</keyword>
<keyword evidence="10" id="KW-1185">Reference proteome</keyword>
<feature type="domain" description="MobA-like NTP transferase" evidence="8">
    <location>
        <begin position="9"/>
        <end position="187"/>
    </location>
</feature>